<evidence type="ECO:0000313" key="1">
    <source>
        <dbReference type="EMBL" id="ELY46050.1"/>
    </source>
</evidence>
<organism evidence="1 2">
    <name type="scientific">Natronorubrum sulfidifaciens JCM 14089</name>
    <dbReference type="NCBI Taxonomy" id="1230460"/>
    <lineage>
        <taxon>Archaea</taxon>
        <taxon>Methanobacteriati</taxon>
        <taxon>Methanobacteriota</taxon>
        <taxon>Stenosarchaea group</taxon>
        <taxon>Halobacteria</taxon>
        <taxon>Halobacteriales</taxon>
        <taxon>Natrialbaceae</taxon>
        <taxon>Natronorubrum</taxon>
    </lineage>
</organism>
<protein>
    <submittedName>
        <fullName evidence="1">Uncharacterized protein</fullName>
    </submittedName>
</protein>
<comment type="caution">
    <text evidence="1">The sequence shown here is derived from an EMBL/GenBank/DDBJ whole genome shotgun (WGS) entry which is preliminary data.</text>
</comment>
<dbReference type="STRING" id="1230460.C495_07405"/>
<evidence type="ECO:0000313" key="2">
    <source>
        <dbReference type="Proteomes" id="UP000011661"/>
    </source>
</evidence>
<accession>L9W9A6</accession>
<gene>
    <name evidence="1" type="ORF">C495_07405</name>
</gene>
<dbReference type="AlphaFoldDB" id="L9W9A6"/>
<sequence length="78" mass="8857">MHAEKYRYLEAVALESTCSTDPLFEIRLFPCRLDEEYLGTVKIAADLVRQAILLNGLVIADRPLHLALEAKTWVSKNI</sequence>
<keyword evidence="2" id="KW-1185">Reference proteome</keyword>
<proteinExistence type="predicted"/>
<reference evidence="1 2" key="1">
    <citation type="journal article" date="2014" name="PLoS Genet.">
        <title>Phylogenetically driven sequencing of extremely halophilic archaea reveals strategies for static and dynamic osmo-response.</title>
        <authorList>
            <person name="Becker E.A."/>
            <person name="Seitzer P.M."/>
            <person name="Tritt A."/>
            <person name="Larsen D."/>
            <person name="Krusor M."/>
            <person name="Yao A.I."/>
            <person name="Wu D."/>
            <person name="Madern D."/>
            <person name="Eisen J.A."/>
            <person name="Darling A.E."/>
            <person name="Facciotti M.T."/>
        </authorList>
    </citation>
    <scope>NUCLEOTIDE SEQUENCE [LARGE SCALE GENOMIC DNA]</scope>
    <source>
        <strain evidence="1 2">JCM 14089</strain>
    </source>
</reference>
<dbReference type="Proteomes" id="UP000011661">
    <property type="component" value="Unassembled WGS sequence"/>
</dbReference>
<dbReference type="EMBL" id="AOHX01000031">
    <property type="protein sequence ID" value="ELY46050.1"/>
    <property type="molecule type" value="Genomic_DNA"/>
</dbReference>
<name>L9W9A6_9EURY</name>